<evidence type="ECO:0000313" key="4">
    <source>
        <dbReference type="EMBL" id="MDC4242114.1"/>
    </source>
</evidence>
<reference evidence="4" key="1">
    <citation type="submission" date="2022-05" db="EMBL/GenBank/DDBJ databases">
        <title>Draft genome sequence of Clostridium tertium strain CP3 isolated from Peru.</title>
        <authorList>
            <person name="Hurtado R."/>
            <person name="Lima L."/>
            <person name="Sousa T."/>
            <person name="Jaiswal A.K."/>
            <person name="Tiwari S."/>
            <person name="Maturrano L."/>
            <person name="Brenig B."/>
            <person name="Azevedo V."/>
        </authorList>
    </citation>
    <scope>NUCLEOTIDE SEQUENCE</scope>
    <source>
        <strain evidence="4">CP3</strain>
    </source>
</reference>
<evidence type="ECO:0000256" key="2">
    <source>
        <dbReference type="SAM" id="Phobius"/>
    </source>
</evidence>
<gene>
    <name evidence="4" type="primary">spoIID</name>
    <name evidence="4" type="ORF">NE398_18420</name>
</gene>
<dbReference type="GO" id="GO:0030288">
    <property type="term" value="C:outer membrane-bounded periplasmic space"/>
    <property type="evidence" value="ECO:0007669"/>
    <property type="project" value="TreeGrafter"/>
</dbReference>
<evidence type="ECO:0000256" key="1">
    <source>
        <dbReference type="SAM" id="Coils"/>
    </source>
</evidence>
<feature type="transmembrane region" description="Helical" evidence="2">
    <location>
        <begin position="12"/>
        <end position="33"/>
    </location>
</feature>
<evidence type="ECO:0000259" key="3">
    <source>
        <dbReference type="Pfam" id="PF08486"/>
    </source>
</evidence>
<dbReference type="InterPro" id="IPR014225">
    <property type="entry name" value="Spore_II_D_firmicutes"/>
</dbReference>
<dbReference type="PANTHER" id="PTHR30032">
    <property type="entry name" value="N-ACETYLMURAMOYL-L-ALANINE AMIDASE-RELATED"/>
    <property type="match status" value="1"/>
</dbReference>
<keyword evidence="1" id="KW-0175">Coiled coil</keyword>
<comment type="caution">
    <text evidence="4">The sequence shown here is derived from an EMBL/GenBank/DDBJ whole genome shotgun (WGS) entry which is preliminary data.</text>
</comment>
<accession>A0A9X3XQ45</accession>
<keyword evidence="2" id="KW-1133">Transmembrane helix</keyword>
<dbReference type="AlphaFoldDB" id="A0A9X3XQ45"/>
<dbReference type="PANTHER" id="PTHR30032:SF4">
    <property type="entry name" value="AMIDASE ENHANCER"/>
    <property type="match status" value="1"/>
</dbReference>
<feature type="domain" description="Sporulation stage II protein D amidase enhancer LytB N-terminal" evidence="3">
    <location>
        <begin position="76"/>
        <end position="176"/>
    </location>
</feature>
<dbReference type="GO" id="GO:0030435">
    <property type="term" value="P:sporulation resulting in formation of a cellular spore"/>
    <property type="evidence" value="ECO:0007669"/>
    <property type="project" value="InterPro"/>
</dbReference>
<organism evidence="4 5">
    <name type="scientific">Clostridium tertium</name>
    <dbReference type="NCBI Taxonomy" id="1559"/>
    <lineage>
        <taxon>Bacteria</taxon>
        <taxon>Bacillati</taxon>
        <taxon>Bacillota</taxon>
        <taxon>Clostridia</taxon>
        <taxon>Eubacteriales</taxon>
        <taxon>Clostridiaceae</taxon>
        <taxon>Clostridium</taxon>
    </lineage>
</organism>
<proteinExistence type="predicted"/>
<dbReference type="InterPro" id="IPR013693">
    <property type="entry name" value="SpoIID/LytB_N"/>
</dbReference>
<dbReference type="NCBIfam" id="TIGR02669">
    <property type="entry name" value="SpoIID_LytB"/>
    <property type="match status" value="1"/>
</dbReference>
<dbReference type="EMBL" id="JAMRYU010000024">
    <property type="protein sequence ID" value="MDC4242114.1"/>
    <property type="molecule type" value="Genomic_DNA"/>
</dbReference>
<keyword evidence="2" id="KW-0812">Transmembrane</keyword>
<dbReference type="NCBIfam" id="TIGR02870">
    <property type="entry name" value="spore_II_D"/>
    <property type="match status" value="1"/>
</dbReference>
<name>A0A9X3XQ45_9CLOT</name>
<dbReference type="InterPro" id="IPR013486">
    <property type="entry name" value="SpoIID/LytB"/>
</dbReference>
<dbReference type="RefSeq" id="WP_099346084.1">
    <property type="nucleotide sequence ID" value="NZ_JADMSE010000035.1"/>
</dbReference>
<keyword evidence="2" id="KW-0472">Membrane</keyword>
<keyword evidence="5" id="KW-1185">Reference proteome</keyword>
<dbReference type="Pfam" id="PF08486">
    <property type="entry name" value="SpoIID"/>
    <property type="match status" value="1"/>
</dbReference>
<evidence type="ECO:0000313" key="5">
    <source>
        <dbReference type="Proteomes" id="UP001141183"/>
    </source>
</evidence>
<sequence length="348" mass="38432">MKNKLSSIEGLISLIFFSALVLISMIAIPMFVIKSSPVSALEEAQVDNTDVNTEVKENNFVTLTGNDVIKVHLTKEDKIIEIPLEEYVKSVVSGEMLASFESEALKAQAVAARTYVAAKKTRPCNEAKGGDVCDTTHCQVFITKESRLEKWGDQGNEYWAKISEAVDATKGMVLTYDNELVQYPQFFSTSSGMTENAVDVFSSAVPYLVSTESKGEEIAPKFTSEFSFDISKFVSNINSKYEDAKISEENLQNDIEILDRSDAGGVKEIRFGGAKVKGSDFRLAFGLSSTNFQFTINGDKIIFNCKGYGHGVGMSQWGANVMAKDGKGYEEILKHYYTGIELKEVKFN</sequence>
<dbReference type="Proteomes" id="UP001141183">
    <property type="component" value="Unassembled WGS sequence"/>
</dbReference>
<dbReference type="InterPro" id="IPR051922">
    <property type="entry name" value="Bact_Sporulation_Assoc"/>
</dbReference>
<feature type="coiled-coil region" evidence="1">
    <location>
        <begin position="234"/>
        <end position="261"/>
    </location>
</feature>
<protein>
    <submittedName>
        <fullName evidence="4">Stage II sporulation protein D</fullName>
    </submittedName>
</protein>